<evidence type="ECO:0000313" key="4">
    <source>
        <dbReference type="EMBL" id="TKR30171.1"/>
    </source>
</evidence>
<dbReference type="Gene3D" id="3.40.50.1820">
    <property type="entry name" value="alpha/beta hydrolase"/>
    <property type="match status" value="1"/>
</dbReference>
<dbReference type="InterPro" id="IPR029058">
    <property type="entry name" value="AB_hydrolase_fold"/>
</dbReference>
<dbReference type="EMBL" id="SZUA01000002">
    <property type="protein sequence ID" value="TKR30171.1"/>
    <property type="molecule type" value="Genomic_DNA"/>
</dbReference>
<dbReference type="InterPro" id="IPR002410">
    <property type="entry name" value="Peptidase_S33"/>
</dbReference>
<dbReference type="GO" id="GO:0006508">
    <property type="term" value="P:proteolysis"/>
    <property type="evidence" value="ECO:0007669"/>
    <property type="project" value="InterPro"/>
</dbReference>
<evidence type="ECO:0000256" key="1">
    <source>
        <dbReference type="ARBA" id="ARBA00010088"/>
    </source>
</evidence>
<organism evidence="4 5">
    <name type="scientific">Luteimonas gilva</name>
    <dbReference type="NCBI Taxonomy" id="2572684"/>
    <lineage>
        <taxon>Bacteria</taxon>
        <taxon>Pseudomonadati</taxon>
        <taxon>Pseudomonadota</taxon>
        <taxon>Gammaproteobacteria</taxon>
        <taxon>Lysobacterales</taxon>
        <taxon>Lysobacteraceae</taxon>
        <taxon>Luteimonas</taxon>
    </lineage>
</organism>
<dbReference type="GO" id="GO:0016020">
    <property type="term" value="C:membrane"/>
    <property type="evidence" value="ECO:0007669"/>
    <property type="project" value="TreeGrafter"/>
</dbReference>
<dbReference type="SUPFAM" id="SSF53474">
    <property type="entry name" value="alpha/beta-Hydrolases"/>
    <property type="match status" value="1"/>
</dbReference>
<comment type="caution">
    <text evidence="4">The sequence shown here is derived from an EMBL/GenBank/DDBJ whole genome shotgun (WGS) entry which is preliminary data.</text>
</comment>
<dbReference type="InterPro" id="IPR050266">
    <property type="entry name" value="AB_hydrolase_sf"/>
</dbReference>
<evidence type="ECO:0000256" key="2">
    <source>
        <dbReference type="ARBA" id="ARBA00022801"/>
    </source>
</evidence>
<proteinExistence type="inferred from homology"/>
<keyword evidence="2 4" id="KW-0378">Hydrolase</keyword>
<dbReference type="AlphaFoldDB" id="A0A4U5JNS6"/>
<accession>A0A4U5JNS6</accession>
<evidence type="ECO:0000259" key="3">
    <source>
        <dbReference type="Pfam" id="PF00561"/>
    </source>
</evidence>
<dbReference type="PRINTS" id="PR00793">
    <property type="entry name" value="PROAMNOPTASE"/>
</dbReference>
<comment type="similarity">
    <text evidence="1">Belongs to the peptidase S33 family.</text>
</comment>
<dbReference type="Pfam" id="PF00561">
    <property type="entry name" value="Abhydrolase_1"/>
    <property type="match status" value="1"/>
</dbReference>
<evidence type="ECO:0000313" key="5">
    <source>
        <dbReference type="Proteomes" id="UP000308707"/>
    </source>
</evidence>
<gene>
    <name evidence="4" type="ORF">FCE95_08490</name>
</gene>
<dbReference type="PANTHER" id="PTHR43798:SF27">
    <property type="entry name" value="HYDROLASE ALPHA_BETA HYDROLASE FOLD FAMILY"/>
    <property type="match status" value="1"/>
</dbReference>
<dbReference type="OrthoDB" id="9773293at2"/>
<reference evidence="4 5" key="1">
    <citation type="submission" date="2019-04" db="EMBL/GenBank/DDBJ databases">
        <title>Reference strain of H23.</title>
        <authorList>
            <person name="Luo X."/>
        </authorList>
    </citation>
    <scope>NUCLEOTIDE SEQUENCE [LARGE SCALE GENOMIC DNA]</scope>
    <source>
        <strain evidence="4 5">H23</strain>
    </source>
</reference>
<feature type="domain" description="AB hydrolase-1" evidence="3">
    <location>
        <begin position="100"/>
        <end position="345"/>
    </location>
</feature>
<protein>
    <submittedName>
        <fullName evidence="4">Alpha/beta hydrolase</fullName>
    </submittedName>
</protein>
<sequence>MYGPRRIGSVTCGIPPFAPRRLTWRQARTENPMRLPTICIPLALALAACAQPAAREQAAAPAATPAPAASVALAPGERRIKASDGAELYLKVAGRGPVCMLIHGGPGQGSLSTEKMGADKLEDFLTMVWFDQRGSGKSPDAQDYHLDRVVQDFEDARQALGVDKMCLIAHSFGGILAVEYAKRYPQHVSKLVMANTTLHFLGPENSRMQIDFVNRVLGKQAVKVAADADDAALAKARDEARAALMKSGNGYRFLSETTDSIKVMGEIDGGYARSRGFGNAIFDENAKYPEYMADYTADSAAVTQPVLVIAGSKDYAVGPDEHKRFRFPNQKVVVLDGGHISYYENNAEFVGAIREFMAER</sequence>
<dbReference type="Proteomes" id="UP000308707">
    <property type="component" value="Unassembled WGS sequence"/>
</dbReference>
<keyword evidence="5" id="KW-1185">Reference proteome</keyword>
<dbReference type="PANTHER" id="PTHR43798">
    <property type="entry name" value="MONOACYLGLYCEROL LIPASE"/>
    <property type="match status" value="1"/>
</dbReference>
<dbReference type="GO" id="GO:0008233">
    <property type="term" value="F:peptidase activity"/>
    <property type="evidence" value="ECO:0007669"/>
    <property type="project" value="InterPro"/>
</dbReference>
<name>A0A4U5JNS6_9GAMM</name>
<dbReference type="InterPro" id="IPR000073">
    <property type="entry name" value="AB_hydrolase_1"/>
</dbReference>